<gene>
    <name evidence="2" type="ORF">RM844_25450</name>
</gene>
<reference evidence="3" key="1">
    <citation type="submission" date="2023-07" db="EMBL/GenBank/DDBJ databases">
        <title>30 novel species of actinomycetes from the DSMZ collection.</title>
        <authorList>
            <person name="Nouioui I."/>
        </authorList>
    </citation>
    <scope>NUCLEOTIDE SEQUENCE [LARGE SCALE GENOMIC DNA]</scope>
    <source>
        <strain evidence="3">DSM 44915</strain>
    </source>
</reference>
<keyword evidence="1" id="KW-0472">Membrane</keyword>
<proteinExistence type="predicted"/>
<dbReference type="Proteomes" id="UP001183410">
    <property type="component" value="Unassembled WGS sequence"/>
</dbReference>
<sequence>MPPDQTPTTPSRWIRAAFYGGVALSAILLVLSIVTWNVLLGLGSLALALPLYRRLDIVGVAPERPQRMTKETAAAYRRKRPVS</sequence>
<keyword evidence="3" id="KW-1185">Reference proteome</keyword>
<dbReference type="RefSeq" id="WP_311669717.1">
    <property type="nucleotide sequence ID" value="NZ_JAVREO010000018.1"/>
</dbReference>
<accession>A0ABU2JZJ9</accession>
<keyword evidence="1" id="KW-0812">Transmembrane</keyword>
<name>A0ABU2JZJ9_9ACTN</name>
<organism evidence="2 3">
    <name type="scientific">Streptomyces chisholmiae</name>
    <dbReference type="NCBI Taxonomy" id="3075540"/>
    <lineage>
        <taxon>Bacteria</taxon>
        <taxon>Bacillati</taxon>
        <taxon>Actinomycetota</taxon>
        <taxon>Actinomycetes</taxon>
        <taxon>Kitasatosporales</taxon>
        <taxon>Streptomycetaceae</taxon>
        <taxon>Streptomyces</taxon>
    </lineage>
</organism>
<dbReference type="EMBL" id="JAVREO010000018">
    <property type="protein sequence ID" value="MDT0269633.1"/>
    <property type="molecule type" value="Genomic_DNA"/>
</dbReference>
<evidence type="ECO:0008006" key="4">
    <source>
        <dbReference type="Google" id="ProtNLM"/>
    </source>
</evidence>
<keyword evidence="1" id="KW-1133">Transmembrane helix</keyword>
<protein>
    <recommendedName>
        <fullName evidence="4">DUF4229 domain-containing protein</fullName>
    </recommendedName>
</protein>
<evidence type="ECO:0000256" key="1">
    <source>
        <dbReference type="SAM" id="Phobius"/>
    </source>
</evidence>
<evidence type="ECO:0000313" key="2">
    <source>
        <dbReference type="EMBL" id="MDT0269633.1"/>
    </source>
</evidence>
<comment type="caution">
    <text evidence="2">The sequence shown here is derived from an EMBL/GenBank/DDBJ whole genome shotgun (WGS) entry which is preliminary data.</text>
</comment>
<evidence type="ECO:0000313" key="3">
    <source>
        <dbReference type="Proteomes" id="UP001183410"/>
    </source>
</evidence>
<feature type="transmembrane region" description="Helical" evidence="1">
    <location>
        <begin position="16"/>
        <end position="49"/>
    </location>
</feature>